<dbReference type="Proteomes" id="UP000092207">
    <property type="component" value="Unassembled WGS sequence"/>
</dbReference>
<dbReference type="InterPro" id="IPR029058">
    <property type="entry name" value="AB_hydrolase_fold"/>
</dbReference>
<feature type="domain" description="AB hydrolase-1" evidence="1">
    <location>
        <begin position="17"/>
        <end position="160"/>
    </location>
</feature>
<protein>
    <submittedName>
        <fullName evidence="2">Alpha/beta hydrolase</fullName>
    </submittedName>
</protein>
<dbReference type="InterPro" id="IPR000073">
    <property type="entry name" value="AB_hydrolase_1"/>
</dbReference>
<sequence length="285" mass="31645">MDGTAIYARWGGNPDGPAILLVHGYPETHLMWRHIADRLRDRYFLVIPDLRGYGASAKPVGLPDHSNYSKRTMANDLVAVVDRLGRDSFYLCGHDRGARVAARLALDHPQRVRKLSLIDIAPTLDMYRATNQEFATAYFHWFLLIQAAPLPELLIGGNPAAYLAIVLRQLSGGNDDYLERDVIAEYERAFCTPETLHSTAEDYRASAGIDLEHDQHSRDLGHRIACDTQVLTAEKGAVHRLFDAHALWQAQCAATVTTTTLPSGHFIPETLPDETAAALVSFFPT</sequence>
<dbReference type="AlphaFoldDB" id="A0A1A2UJM7"/>
<evidence type="ECO:0000313" key="3">
    <source>
        <dbReference type="Proteomes" id="UP000092207"/>
    </source>
</evidence>
<proteinExistence type="predicted"/>
<dbReference type="InterPro" id="IPR050266">
    <property type="entry name" value="AB_hydrolase_sf"/>
</dbReference>
<dbReference type="Gene3D" id="3.40.50.1820">
    <property type="entry name" value="alpha/beta hydrolase"/>
    <property type="match status" value="1"/>
</dbReference>
<name>A0A1A2UJM7_MYCSC</name>
<dbReference type="PANTHER" id="PTHR43798:SF33">
    <property type="entry name" value="HYDROLASE, PUTATIVE (AFU_ORTHOLOGUE AFUA_2G14860)-RELATED"/>
    <property type="match status" value="1"/>
</dbReference>
<organism evidence="2 3">
    <name type="scientific">Mycobacterium scrofulaceum</name>
    <dbReference type="NCBI Taxonomy" id="1783"/>
    <lineage>
        <taxon>Bacteria</taxon>
        <taxon>Bacillati</taxon>
        <taxon>Actinomycetota</taxon>
        <taxon>Actinomycetes</taxon>
        <taxon>Mycobacteriales</taxon>
        <taxon>Mycobacteriaceae</taxon>
        <taxon>Mycobacterium</taxon>
    </lineage>
</organism>
<dbReference type="PRINTS" id="PR00111">
    <property type="entry name" value="ABHYDROLASE"/>
</dbReference>
<dbReference type="PRINTS" id="PR00412">
    <property type="entry name" value="EPOXHYDRLASE"/>
</dbReference>
<dbReference type="Pfam" id="PF00561">
    <property type="entry name" value="Abhydrolase_1"/>
    <property type="match status" value="1"/>
</dbReference>
<gene>
    <name evidence="2" type="ORF">A5679_25300</name>
</gene>
<evidence type="ECO:0000313" key="2">
    <source>
        <dbReference type="EMBL" id="OBH89163.1"/>
    </source>
</evidence>
<dbReference type="SUPFAM" id="SSF53474">
    <property type="entry name" value="alpha/beta-Hydrolases"/>
    <property type="match status" value="1"/>
</dbReference>
<keyword evidence="2" id="KW-0378">Hydrolase</keyword>
<accession>A0A1A2UJM7</accession>
<evidence type="ECO:0000259" key="1">
    <source>
        <dbReference type="Pfam" id="PF00561"/>
    </source>
</evidence>
<dbReference type="PANTHER" id="PTHR43798">
    <property type="entry name" value="MONOACYLGLYCEROL LIPASE"/>
    <property type="match status" value="1"/>
</dbReference>
<reference evidence="2 3" key="1">
    <citation type="submission" date="2016-06" db="EMBL/GenBank/DDBJ databases">
        <authorList>
            <person name="Kjaerup R.B."/>
            <person name="Dalgaard T.S."/>
            <person name="Juul-Madsen H.R."/>
        </authorList>
    </citation>
    <scope>NUCLEOTIDE SEQUENCE [LARGE SCALE GENOMIC DNA]</scope>
    <source>
        <strain evidence="2 3">E2838</strain>
    </source>
</reference>
<dbReference type="EMBL" id="LZJY01000375">
    <property type="protein sequence ID" value="OBH89163.1"/>
    <property type="molecule type" value="Genomic_DNA"/>
</dbReference>
<dbReference type="GO" id="GO:0047372">
    <property type="term" value="F:monoacylglycerol lipase activity"/>
    <property type="evidence" value="ECO:0007669"/>
    <property type="project" value="TreeGrafter"/>
</dbReference>
<dbReference type="GO" id="GO:0046464">
    <property type="term" value="P:acylglycerol catabolic process"/>
    <property type="evidence" value="ECO:0007669"/>
    <property type="project" value="TreeGrafter"/>
</dbReference>
<dbReference type="GO" id="GO:0016020">
    <property type="term" value="C:membrane"/>
    <property type="evidence" value="ECO:0007669"/>
    <property type="project" value="TreeGrafter"/>
</dbReference>
<dbReference type="InterPro" id="IPR000639">
    <property type="entry name" value="Epox_hydrolase-like"/>
</dbReference>
<comment type="caution">
    <text evidence="2">The sequence shown here is derived from an EMBL/GenBank/DDBJ whole genome shotgun (WGS) entry which is preliminary data.</text>
</comment>